<comment type="caution">
    <text evidence="5">The sequence shown here is derived from an EMBL/GenBank/DDBJ whole genome shotgun (WGS) entry which is preliminary data.</text>
</comment>
<dbReference type="PANTHER" id="PTHR35333:SF3">
    <property type="entry name" value="BETA-LACTAMASE-TYPE TRANSPEPTIDASE FOLD CONTAINING PROTEIN"/>
    <property type="match status" value="1"/>
</dbReference>
<dbReference type="GO" id="GO:0046677">
    <property type="term" value="P:response to antibiotic"/>
    <property type="evidence" value="ECO:0007669"/>
    <property type="project" value="InterPro"/>
</dbReference>
<accession>A0A4Y9QT81</accession>
<dbReference type="OrthoDB" id="1884322at2"/>
<dbReference type="EC" id="3.5.2.6" evidence="3"/>
<dbReference type="AlphaFoldDB" id="A0A4Y9QT81"/>
<dbReference type="EMBL" id="SPSB01000002">
    <property type="protein sequence ID" value="TFV95741.1"/>
    <property type="molecule type" value="Genomic_DNA"/>
</dbReference>
<evidence type="ECO:0000259" key="4">
    <source>
        <dbReference type="Pfam" id="PF13354"/>
    </source>
</evidence>
<reference evidence="5 6" key="1">
    <citation type="submission" date="2019-03" db="EMBL/GenBank/DDBJ databases">
        <title>Algoriphagus sp. nov, a new strain isolated from root system soil of mangrove plant Kandelia.</title>
        <authorList>
            <person name="Yin Q."/>
            <person name="Wang K."/>
            <person name="Song Z."/>
        </authorList>
    </citation>
    <scope>NUCLEOTIDE SEQUENCE [LARGE SCALE GENOMIC DNA]</scope>
    <source>
        <strain evidence="5 6">XY-J91</strain>
    </source>
</reference>
<protein>
    <recommendedName>
        <fullName evidence="3">beta-lactamase</fullName>
        <ecNumber evidence="3">3.5.2.6</ecNumber>
    </recommendedName>
</protein>
<dbReference type="GO" id="GO:0030655">
    <property type="term" value="P:beta-lactam antibiotic catabolic process"/>
    <property type="evidence" value="ECO:0007669"/>
    <property type="project" value="InterPro"/>
</dbReference>
<dbReference type="GO" id="GO:0008800">
    <property type="term" value="F:beta-lactamase activity"/>
    <property type="evidence" value="ECO:0007669"/>
    <property type="project" value="UniProtKB-EC"/>
</dbReference>
<dbReference type="InterPro" id="IPR012338">
    <property type="entry name" value="Beta-lactam/transpept-like"/>
</dbReference>
<dbReference type="InterPro" id="IPR045155">
    <property type="entry name" value="Beta-lactam_cat"/>
</dbReference>
<dbReference type="Gene3D" id="3.40.710.10">
    <property type="entry name" value="DD-peptidase/beta-lactamase superfamily"/>
    <property type="match status" value="1"/>
</dbReference>
<dbReference type="Pfam" id="PF13354">
    <property type="entry name" value="Beta-lactamase2"/>
    <property type="match status" value="1"/>
</dbReference>
<sequence>MKTRNPIYLFVIGLLIFSCSQKNPIPFKDGLDAYPILKRVLDSTETYQVQIFYTRIDRNEHMNPMMETFSFNLDDERYFYPASTVKLPVAILALEWLEEQNVDNLNMDTPMLTDSVRPSQMPAYVDNSSQDSLPSIAHYIKKILLVSDNDAYNRLYELLGQDYINQKLAEKGLKHTVINHRLSYPANEIENRFFNPIRFVDKSGETILEIPERETKTIYSNSERPIIGKAYYSGDSLIEKGMEFTYKNKFALSDLHGVVQRIIFPRSFLETERFQLNEEHRNFILKYMSMLPGESDFPKYEDPDYYDSYSKFFKFGTDKNPIPEQFRIFNKTGWAYGHLIDGSYFVDYENGVEFFVSAIIYTNKNQTLNDDTYETEEVGLPFFAELGEYLYQIELKRKKLLKPDWGELKMDY</sequence>
<keyword evidence="6" id="KW-1185">Reference proteome</keyword>
<comment type="catalytic activity">
    <reaction evidence="1">
        <text>a beta-lactam + H2O = a substituted beta-amino acid</text>
        <dbReference type="Rhea" id="RHEA:20401"/>
        <dbReference type="ChEBI" id="CHEBI:15377"/>
        <dbReference type="ChEBI" id="CHEBI:35627"/>
        <dbReference type="ChEBI" id="CHEBI:140347"/>
        <dbReference type="EC" id="3.5.2.6"/>
    </reaction>
</comment>
<organism evidence="5 6">
    <name type="scientific">Algoriphagus kandeliae</name>
    <dbReference type="NCBI Taxonomy" id="2562278"/>
    <lineage>
        <taxon>Bacteria</taxon>
        <taxon>Pseudomonadati</taxon>
        <taxon>Bacteroidota</taxon>
        <taxon>Cytophagia</taxon>
        <taxon>Cytophagales</taxon>
        <taxon>Cyclobacteriaceae</taxon>
        <taxon>Algoriphagus</taxon>
    </lineage>
</organism>
<evidence type="ECO:0000256" key="3">
    <source>
        <dbReference type="ARBA" id="ARBA00012865"/>
    </source>
</evidence>
<dbReference type="RefSeq" id="WP_135072131.1">
    <property type="nucleotide sequence ID" value="NZ_SPSB01000002.1"/>
</dbReference>
<proteinExistence type="inferred from homology"/>
<dbReference type="InterPro" id="IPR000871">
    <property type="entry name" value="Beta-lactam_class-A"/>
</dbReference>
<evidence type="ECO:0000256" key="2">
    <source>
        <dbReference type="ARBA" id="ARBA00009009"/>
    </source>
</evidence>
<evidence type="ECO:0000313" key="5">
    <source>
        <dbReference type="EMBL" id="TFV95741.1"/>
    </source>
</evidence>
<evidence type="ECO:0000313" key="6">
    <source>
        <dbReference type="Proteomes" id="UP000297647"/>
    </source>
</evidence>
<comment type="similarity">
    <text evidence="2">Belongs to the class-A beta-lactamase family.</text>
</comment>
<dbReference type="SUPFAM" id="SSF56601">
    <property type="entry name" value="beta-lactamase/transpeptidase-like"/>
    <property type="match status" value="1"/>
</dbReference>
<evidence type="ECO:0000256" key="1">
    <source>
        <dbReference type="ARBA" id="ARBA00001526"/>
    </source>
</evidence>
<name>A0A4Y9QT81_9BACT</name>
<dbReference type="PANTHER" id="PTHR35333">
    <property type="entry name" value="BETA-LACTAMASE"/>
    <property type="match status" value="1"/>
</dbReference>
<feature type="domain" description="Beta-lactamase class A catalytic" evidence="4">
    <location>
        <begin position="71"/>
        <end position="354"/>
    </location>
</feature>
<gene>
    <name evidence="5" type="ORF">E4S40_05835</name>
</gene>
<dbReference type="Proteomes" id="UP000297647">
    <property type="component" value="Unassembled WGS sequence"/>
</dbReference>
<dbReference type="PROSITE" id="PS51257">
    <property type="entry name" value="PROKAR_LIPOPROTEIN"/>
    <property type="match status" value="1"/>
</dbReference>